<feature type="compositionally biased region" description="Low complexity" evidence="11">
    <location>
        <begin position="559"/>
        <end position="568"/>
    </location>
</feature>
<evidence type="ECO:0000256" key="5">
    <source>
        <dbReference type="ARBA" id="ARBA00022679"/>
    </source>
</evidence>
<dbReference type="InterPro" id="IPR046341">
    <property type="entry name" value="SET_dom_sf"/>
</dbReference>
<feature type="compositionally biased region" description="Polar residues" evidence="11">
    <location>
        <begin position="107"/>
        <end position="118"/>
    </location>
</feature>
<dbReference type="InterPro" id="IPR047232">
    <property type="entry name" value="SETDB1/2-like_MBD"/>
</dbReference>
<dbReference type="GO" id="GO:0008270">
    <property type="term" value="F:zinc ion binding"/>
    <property type="evidence" value="ECO:0007669"/>
    <property type="project" value="InterPro"/>
</dbReference>
<evidence type="ECO:0000256" key="4">
    <source>
        <dbReference type="ARBA" id="ARBA00022603"/>
    </source>
</evidence>
<dbReference type="Pfam" id="PF05033">
    <property type="entry name" value="Pre-SET"/>
    <property type="match status" value="1"/>
</dbReference>
<feature type="compositionally biased region" description="Polar residues" evidence="11">
    <location>
        <begin position="769"/>
        <end position="778"/>
    </location>
</feature>
<dbReference type="SMART" id="SM00317">
    <property type="entry name" value="SET"/>
    <property type="match status" value="1"/>
</dbReference>
<keyword evidence="7" id="KW-0479">Metal-binding</keyword>
<keyword evidence="4" id="KW-0489">Methyltransferase</keyword>
<accession>A0A8C4WRC3</accession>
<evidence type="ECO:0000313" key="15">
    <source>
        <dbReference type="Proteomes" id="UP000694388"/>
    </source>
</evidence>
<dbReference type="SUPFAM" id="SSF82199">
    <property type="entry name" value="SET domain"/>
    <property type="match status" value="1"/>
</dbReference>
<evidence type="ECO:0000313" key="14">
    <source>
        <dbReference type="Ensembl" id="ENSEBUP00000008862.1"/>
    </source>
</evidence>
<dbReference type="Pfam" id="PF00856">
    <property type="entry name" value="SET"/>
    <property type="match status" value="1"/>
</dbReference>
<reference evidence="14" key="1">
    <citation type="submission" date="2025-08" db="UniProtKB">
        <authorList>
            <consortium name="Ensembl"/>
        </authorList>
    </citation>
    <scope>IDENTIFICATION</scope>
</reference>
<comment type="subcellular location">
    <subcellularLocation>
        <location evidence="2">Chromosome</location>
    </subcellularLocation>
    <subcellularLocation>
        <location evidence="1">Nucleus</location>
    </subcellularLocation>
</comment>
<keyword evidence="3" id="KW-0158">Chromosome</keyword>
<dbReference type="InterPro" id="IPR041292">
    <property type="entry name" value="Tudor_4"/>
</dbReference>
<feature type="region of interest" description="Disordered" evidence="11">
    <location>
        <begin position="633"/>
        <end position="671"/>
    </location>
</feature>
<feature type="domain" description="SET" evidence="12">
    <location>
        <begin position="490"/>
        <end position="929"/>
    </location>
</feature>
<keyword evidence="6" id="KW-0949">S-adenosyl-L-methionine</keyword>
<dbReference type="PANTHER" id="PTHR46024:SF2">
    <property type="entry name" value="HISTONE-LYSINE N-METHYLTRANSFERASE SETDB1"/>
    <property type="match status" value="1"/>
</dbReference>
<feature type="region of interest" description="Disordered" evidence="11">
    <location>
        <begin position="552"/>
        <end position="621"/>
    </location>
</feature>
<dbReference type="GO" id="GO:0003677">
    <property type="term" value="F:DNA binding"/>
    <property type="evidence" value="ECO:0007669"/>
    <property type="project" value="InterPro"/>
</dbReference>
<dbReference type="PROSITE" id="PS50867">
    <property type="entry name" value="PRE_SET"/>
    <property type="match status" value="1"/>
</dbReference>
<evidence type="ECO:0000259" key="12">
    <source>
        <dbReference type="PROSITE" id="PS50280"/>
    </source>
</evidence>
<evidence type="ECO:0000256" key="3">
    <source>
        <dbReference type="ARBA" id="ARBA00022454"/>
    </source>
</evidence>
<evidence type="ECO:0000256" key="2">
    <source>
        <dbReference type="ARBA" id="ARBA00004286"/>
    </source>
</evidence>
<sequence>MLCNCSLDLLPLLRTKGQCFYKSTDGLCLVILCSNNLSSSYEPKYGMQVDKRCEWIYRGSTRLAPMYDRMVSYGVSAERKSGQRMRPNTAGRYRGPVVQYMHEEPSQAGQVATAQPVLQTEGHSEPVGISPAPQVQRSPRPQAPPKQVVSSSPQPAGQIPLIRQNSSHSESSLGSSLVTVRKQVAKKSTSSLPTNLISRVAPPETSWTTSSELRPLPRNIGEHETQEIPQYSPIFVSSNYHLEALDTYPLYMAPREKLFFCPHVCSPLCLQRVRPSRTDIYRGRNPLLIPLLYDFQRICARRNIARKTTFNMLYKAPCGRSLRNMSEVCDYLFFTDADFLFLEQFCFDPYVLVQRRMPMSQLFFSVRDISGGVEDVPVSCVNEIDSRPPPAVSYSKERIPATGVFINTSVDFLVGCNCTDGCRDRNKCSCNQLSIEASGCSPGGVFNRESGYKDKRLEECIPTGVYECSKRCSCNAQMCQNRLVQHGLQVRLQLFNTLTKGWGIRCLDDIEKGSFVCIYAGKILTDDFADKEGLEMGDEYFANLDHIESVERNKEGYESEAASSSSSSGVDRKATGEDDEDEDESDLNDDSYDSEDNGVQASRRPAGQDDSSGSSKVPPAYVRKVMKKKQLRQYQTQTSAGSAAAVQGRSGRLLAKASTQAAVSSAALPATAETASSKVASWLSANSMGVHPDKAADGSASVQMTKTAQDKAAAASRKQMTHEYKDDEVMVLSSGSEAEGLDPPQTVSKMPAQVAPVQRKPNPVCPSDDVQTISSGSDSDGAEGKRRPEDSTSKSSEDKPTKPQVAIKTTRCFAFKSTSRGVAIKSTSRPTRNQSMKDSSGMRRASNDNVEDLGMVKKTTRQLFNGEDSCYIIDAKLIGNLGRYLNHSCSPNLFVQNVFVDTHDLRLPWVAFFASKRIRAGTELTWDYNYEAIPPQPTGRGLSSGEGRKKREPTAHHRCTNNKTCMLHLPTYM</sequence>
<dbReference type="InterPro" id="IPR001214">
    <property type="entry name" value="SET_dom"/>
</dbReference>
<feature type="region of interest" description="Disordered" evidence="11">
    <location>
        <begin position="688"/>
        <end position="727"/>
    </location>
</feature>
<evidence type="ECO:0000256" key="10">
    <source>
        <dbReference type="ARBA" id="ARBA00023242"/>
    </source>
</evidence>
<dbReference type="Pfam" id="PF01429">
    <property type="entry name" value="MBD"/>
    <property type="match status" value="1"/>
</dbReference>
<dbReference type="GeneTree" id="ENSGT00940000157471"/>
<feature type="region of interest" description="Disordered" evidence="11">
    <location>
        <begin position="105"/>
        <end position="175"/>
    </location>
</feature>
<evidence type="ECO:0000256" key="11">
    <source>
        <dbReference type="SAM" id="MobiDB-lite"/>
    </source>
</evidence>
<dbReference type="Ensembl" id="ENSEBUT00000009374.1">
    <property type="protein sequence ID" value="ENSEBUP00000008862.1"/>
    <property type="gene ID" value="ENSEBUG00000005735.1"/>
</dbReference>
<feature type="compositionally biased region" description="Low complexity" evidence="11">
    <location>
        <begin position="166"/>
        <end position="175"/>
    </location>
</feature>
<keyword evidence="8" id="KW-0862">Zinc</keyword>
<dbReference type="SMART" id="SM00468">
    <property type="entry name" value="PreSET"/>
    <property type="match status" value="1"/>
</dbReference>
<proteinExistence type="predicted"/>
<feature type="compositionally biased region" description="Acidic residues" evidence="11">
    <location>
        <begin position="577"/>
        <end position="596"/>
    </location>
</feature>
<feature type="compositionally biased region" description="Low complexity" evidence="11">
    <location>
        <begin position="145"/>
        <end position="156"/>
    </location>
</feature>
<name>A0A8C4WRC3_EPTBU</name>
<reference evidence="14" key="2">
    <citation type="submission" date="2025-09" db="UniProtKB">
        <authorList>
            <consortium name="Ensembl"/>
        </authorList>
    </citation>
    <scope>IDENTIFICATION</scope>
</reference>
<dbReference type="InterPro" id="IPR051516">
    <property type="entry name" value="SETDB_methyltransferase"/>
</dbReference>
<evidence type="ECO:0000256" key="6">
    <source>
        <dbReference type="ARBA" id="ARBA00022691"/>
    </source>
</evidence>
<dbReference type="InterPro" id="IPR001739">
    <property type="entry name" value="Methyl_CpG_DNA-bd"/>
</dbReference>
<dbReference type="GO" id="GO:0005694">
    <property type="term" value="C:chromosome"/>
    <property type="evidence" value="ECO:0007669"/>
    <property type="project" value="UniProtKB-SubCell"/>
</dbReference>
<feature type="region of interest" description="Disordered" evidence="11">
    <location>
        <begin position="821"/>
        <end position="846"/>
    </location>
</feature>
<keyword evidence="5" id="KW-0808">Transferase</keyword>
<keyword evidence="9" id="KW-0156">Chromatin regulator</keyword>
<feature type="compositionally biased region" description="Low complexity" evidence="11">
    <location>
        <begin position="661"/>
        <end position="671"/>
    </location>
</feature>
<feature type="compositionally biased region" description="Polar residues" evidence="11">
    <location>
        <begin position="821"/>
        <end position="838"/>
    </location>
</feature>
<evidence type="ECO:0000256" key="1">
    <source>
        <dbReference type="ARBA" id="ARBA00004123"/>
    </source>
</evidence>
<dbReference type="SMART" id="SM00391">
    <property type="entry name" value="MBD"/>
    <property type="match status" value="1"/>
</dbReference>
<dbReference type="PANTHER" id="PTHR46024">
    <property type="entry name" value="HISTONE-LYSINE N-METHYLTRANSFERASE EGGLESS"/>
    <property type="match status" value="1"/>
</dbReference>
<dbReference type="GO" id="GO:0032259">
    <property type="term" value="P:methylation"/>
    <property type="evidence" value="ECO:0007669"/>
    <property type="project" value="UniProtKB-KW"/>
</dbReference>
<dbReference type="Pfam" id="PF18358">
    <property type="entry name" value="Tudor_4"/>
    <property type="match status" value="1"/>
</dbReference>
<dbReference type="AlphaFoldDB" id="A0A8C4WRC3"/>
<dbReference type="Proteomes" id="UP000694388">
    <property type="component" value="Unplaced"/>
</dbReference>
<feature type="domain" description="Pre-SET" evidence="13">
    <location>
        <begin position="414"/>
        <end position="487"/>
    </location>
</feature>
<dbReference type="GO" id="GO:0005634">
    <property type="term" value="C:nucleus"/>
    <property type="evidence" value="ECO:0007669"/>
    <property type="project" value="UniProtKB-SubCell"/>
</dbReference>
<evidence type="ECO:0000259" key="13">
    <source>
        <dbReference type="PROSITE" id="PS50867"/>
    </source>
</evidence>
<protein>
    <submittedName>
        <fullName evidence="14">SET domain bifurcated histone lysine methyltransferase 1b</fullName>
    </submittedName>
</protein>
<feature type="region of interest" description="Disordered" evidence="11">
    <location>
        <begin position="753"/>
        <end position="807"/>
    </location>
</feature>
<feature type="compositionally biased region" description="Basic and acidic residues" evidence="11">
    <location>
        <begin position="782"/>
        <end position="801"/>
    </location>
</feature>
<dbReference type="GO" id="GO:0010629">
    <property type="term" value="P:negative regulation of gene expression"/>
    <property type="evidence" value="ECO:0007669"/>
    <property type="project" value="TreeGrafter"/>
</dbReference>
<dbReference type="GO" id="GO:0046974">
    <property type="term" value="F:histone H3K9 methyltransferase activity"/>
    <property type="evidence" value="ECO:0007669"/>
    <property type="project" value="UniProtKB-ARBA"/>
</dbReference>
<organism evidence="14 15">
    <name type="scientific">Eptatretus burgeri</name>
    <name type="common">Inshore hagfish</name>
    <dbReference type="NCBI Taxonomy" id="7764"/>
    <lineage>
        <taxon>Eukaryota</taxon>
        <taxon>Metazoa</taxon>
        <taxon>Chordata</taxon>
        <taxon>Craniata</taxon>
        <taxon>Vertebrata</taxon>
        <taxon>Cyclostomata</taxon>
        <taxon>Myxini</taxon>
        <taxon>Myxiniformes</taxon>
        <taxon>Myxinidae</taxon>
        <taxon>Eptatretinae</taxon>
        <taxon>Eptatretus</taxon>
    </lineage>
</organism>
<dbReference type="PROSITE" id="PS50280">
    <property type="entry name" value="SET"/>
    <property type="match status" value="1"/>
</dbReference>
<evidence type="ECO:0000256" key="7">
    <source>
        <dbReference type="ARBA" id="ARBA00022723"/>
    </source>
</evidence>
<evidence type="ECO:0000256" key="9">
    <source>
        <dbReference type="ARBA" id="ARBA00022853"/>
    </source>
</evidence>
<dbReference type="CDD" id="cd01395">
    <property type="entry name" value="HMT_MBD"/>
    <property type="match status" value="1"/>
</dbReference>
<dbReference type="Gene3D" id="2.170.270.10">
    <property type="entry name" value="SET domain"/>
    <property type="match status" value="2"/>
</dbReference>
<dbReference type="InterPro" id="IPR007728">
    <property type="entry name" value="Pre-SET_dom"/>
</dbReference>
<evidence type="ECO:0000256" key="8">
    <source>
        <dbReference type="ARBA" id="ARBA00022833"/>
    </source>
</evidence>
<dbReference type="InterPro" id="IPR016177">
    <property type="entry name" value="DNA-bd_dom_sf"/>
</dbReference>
<dbReference type="SUPFAM" id="SSF54171">
    <property type="entry name" value="DNA-binding domain"/>
    <property type="match status" value="1"/>
</dbReference>
<dbReference type="GO" id="GO:0070828">
    <property type="term" value="P:heterochromatin organization"/>
    <property type="evidence" value="ECO:0007669"/>
    <property type="project" value="TreeGrafter"/>
</dbReference>
<dbReference type="Gene3D" id="2.30.30.140">
    <property type="match status" value="1"/>
</dbReference>
<keyword evidence="15" id="KW-1185">Reference proteome</keyword>
<keyword evidence="10" id="KW-0539">Nucleus</keyword>